<dbReference type="RefSeq" id="YP_009015564.1">
    <property type="nucleotide sequence ID" value="NC_023719.1"/>
</dbReference>
<dbReference type="EMBL" id="JN638751">
    <property type="protein sequence ID" value="AEO93520.1"/>
    <property type="molecule type" value="Genomic_DNA"/>
</dbReference>
<organism evidence="1 2">
    <name type="scientific">Bacillus phage G</name>
    <dbReference type="NCBI Taxonomy" id="2884420"/>
    <lineage>
        <taxon>Viruses</taxon>
        <taxon>Duplodnaviria</taxon>
        <taxon>Heunggongvirae</taxon>
        <taxon>Uroviricota</taxon>
        <taxon>Caudoviricetes</taxon>
        <taxon>Donellivirus</taxon>
        <taxon>Donellivirus gee</taxon>
    </lineage>
</organism>
<gene>
    <name evidence="1" type="primary">261</name>
    <name evidence="1" type="ORF">G_261</name>
</gene>
<reference evidence="1 2" key="1">
    <citation type="submission" date="2011-09" db="EMBL/GenBank/DDBJ databases">
        <authorList>
            <person name="Pope W.H."/>
            <person name="Pedulla M.L."/>
            <person name="Ford M.E."/>
            <person name="Peebles C.L."/>
            <person name="Hatfull G.H."/>
            <person name="Hendrix R.W."/>
        </authorList>
    </citation>
    <scope>NUCLEOTIDE SEQUENCE [LARGE SCALE GENOMIC DNA]</scope>
    <source>
        <strain evidence="1">G</strain>
    </source>
</reference>
<sequence length="213" mass="25021">MLLLESFYNREKYISPEEEIKIYYETKDLFRIWKEIIIYHSNSRITDLSREKQDVLNQIIHNLQNFIFNPNQSLSQLDRIIMVITLWGASSALPQKEIIDEVFSKTKNSLIQYFHHDLLINAYLKVGDANSAIKVIKHMFDKNHSAYFYAIMKYDVSKISNFEFNKMLTNYQQQITIKLLARGEKVNLNNVSYTDLLQLLEDVKGNIASDLLG</sequence>
<keyword evidence="2" id="KW-1185">Reference proteome</keyword>
<protein>
    <submittedName>
        <fullName evidence="1">Gp261</fullName>
    </submittedName>
</protein>
<name>G3MA02_9CAUD</name>
<evidence type="ECO:0000313" key="1">
    <source>
        <dbReference type="EMBL" id="AEO93520.1"/>
    </source>
</evidence>
<dbReference type="KEGG" id="vg:18563476"/>
<dbReference type="Proteomes" id="UP000009273">
    <property type="component" value="Segment"/>
</dbReference>
<dbReference type="GeneID" id="18563476"/>
<evidence type="ECO:0000313" key="2">
    <source>
        <dbReference type="Proteomes" id="UP000009273"/>
    </source>
</evidence>
<proteinExistence type="predicted"/>
<accession>G3MA02</accession>